<name>M1MLC3_9CLOT</name>
<accession>M1MLC3</accession>
<dbReference type="OrthoDB" id="1918885at2"/>
<evidence type="ECO:0000313" key="1">
    <source>
        <dbReference type="EMBL" id="AGF55591.1"/>
    </source>
</evidence>
<proteinExistence type="predicted"/>
<dbReference type="HOGENOM" id="CLU_992899_0_0_9"/>
<dbReference type="AlphaFoldDB" id="M1MLC3"/>
<reference evidence="1 2" key="1">
    <citation type="submission" date="2013-02" db="EMBL/GenBank/DDBJ databases">
        <title>Genome sequence of Clostridium saccharoperbutylacetonicum N1-4(HMT).</title>
        <authorList>
            <person name="Poehlein A."/>
            <person name="Daniel R."/>
        </authorList>
    </citation>
    <scope>NUCLEOTIDE SEQUENCE [LARGE SCALE GENOMIC DNA]</scope>
    <source>
        <strain evidence="2">N1-4(HMT)</strain>
    </source>
</reference>
<protein>
    <recommendedName>
        <fullName evidence="3">SUKH-3 immunity protein</fullName>
    </recommendedName>
</protein>
<dbReference type="EMBL" id="CP004121">
    <property type="protein sequence ID" value="AGF55591.1"/>
    <property type="molecule type" value="Genomic_DNA"/>
</dbReference>
<dbReference type="RefSeq" id="WP_015391912.1">
    <property type="nucleotide sequence ID" value="NC_020291.1"/>
</dbReference>
<gene>
    <name evidence="1" type="ORF">Cspa_c18210</name>
</gene>
<evidence type="ECO:0008006" key="3">
    <source>
        <dbReference type="Google" id="ProtNLM"/>
    </source>
</evidence>
<keyword evidence="2" id="KW-1185">Reference proteome</keyword>
<dbReference type="KEGG" id="csr:Cspa_c18210"/>
<organism evidence="1 2">
    <name type="scientific">Clostridium saccharoperbutylacetonicum N1-4(HMT)</name>
    <dbReference type="NCBI Taxonomy" id="931276"/>
    <lineage>
        <taxon>Bacteria</taxon>
        <taxon>Bacillati</taxon>
        <taxon>Bacillota</taxon>
        <taxon>Clostridia</taxon>
        <taxon>Eubacteriales</taxon>
        <taxon>Clostridiaceae</taxon>
        <taxon>Clostridium</taxon>
    </lineage>
</organism>
<dbReference type="Pfam" id="PF14433">
    <property type="entry name" value="SUKH-3"/>
    <property type="match status" value="1"/>
</dbReference>
<dbReference type="PATRIC" id="fig|931276.5.peg.1803"/>
<dbReference type="Proteomes" id="UP000011728">
    <property type="component" value="Chromosome"/>
</dbReference>
<dbReference type="eggNOG" id="ENOG502Z8ZI">
    <property type="taxonomic scope" value="Bacteria"/>
</dbReference>
<sequence length="280" mass="33954">MEKFKSDITKREQMILLLKKSGWYEGRQVDILGFEQQCNELGIELFDSAKKFLEEFMGIDKYVEFKSIHPCEEVKDWDYDYTFDFRTNPHDRIWWKQYREILNFVEEECFYLGMSGYYYSAAVAIGRSGKLYFKHDYNDKIQVFDDLIDSMLSELDDMNIITSSLYKVKEDEHYYNKSFIIADDVVEFERIYGIDLDKFNTETYDVLEKVYQSLPSYIESPIFLPRWYGDEEKEDRYFITVTYDMEGVQFFGKLPIDDFFQWENKLHELIQIEKFPFKYN</sequence>
<evidence type="ECO:0000313" key="2">
    <source>
        <dbReference type="Proteomes" id="UP000011728"/>
    </source>
</evidence>
<dbReference type="InterPro" id="IPR025850">
    <property type="entry name" value="SUKH-3"/>
</dbReference>